<dbReference type="Gene3D" id="3.40.50.300">
    <property type="entry name" value="P-loop containing nucleotide triphosphate hydrolases"/>
    <property type="match status" value="1"/>
</dbReference>
<proteinExistence type="predicted"/>
<keyword evidence="3" id="KW-1185">Reference proteome</keyword>
<sequence length="319" mass="36023">MASQSEPPHDGHIVTFYSFKGRTGRTTALANVAWILAANGQRVLAVDWDLESPWLHRCFRPFLIDKNLSHSRGVIDIIRNFVRAAFRPHSGPQNASWYVRYADVEREAVSLTWRFIGEGVIDLLPAGQQDPSYPVTVSTFDWEAFHRLNGKAFLKALRNDMRKRYDYVLIDSRSGLSDTAAICTVNLADTVVDCFDLTDQSIDAAATVAESIVRLRRHEPVRLLPVPIRTADTEQYKLEDWRAHARRRFVQDLAAEIPYQPDTEAEEILAVFDTSPHGEASLISAYEKLTAIITDGAITHLPTIAKDQYRQWLADNDSG</sequence>
<evidence type="ECO:0000259" key="1">
    <source>
        <dbReference type="Pfam" id="PF01656"/>
    </source>
</evidence>
<feature type="domain" description="CobQ/CobB/MinD/ParA nucleotide binding" evidence="1">
    <location>
        <begin position="15"/>
        <end position="213"/>
    </location>
</feature>
<dbReference type="PANTHER" id="PTHR13696">
    <property type="entry name" value="P-LOOP CONTAINING NUCLEOSIDE TRIPHOSPHATE HYDROLASE"/>
    <property type="match status" value="1"/>
</dbReference>
<evidence type="ECO:0000313" key="2">
    <source>
        <dbReference type="EMBL" id="GIH06954.1"/>
    </source>
</evidence>
<dbReference type="Pfam" id="PF01656">
    <property type="entry name" value="CbiA"/>
    <property type="match status" value="1"/>
</dbReference>
<dbReference type="NCBIfam" id="NF047398">
    <property type="entry name" value="AAA_KGGVGR"/>
    <property type="match status" value="1"/>
</dbReference>
<comment type="caution">
    <text evidence="2">The sequence shown here is derived from an EMBL/GenBank/DDBJ whole genome shotgun (WGS) entry which is preliminary data.</text>
</comment>
<dbReference type="PANTHER" id="PTHR13696:SF52">
    <property type="entry name" value="PARA FAMILY PROTEIN CT_582"/>
    <property type="match status" value="1"/>
</dbReference>
<name>A0A8J3VH19_9ACTN</name>
<organism evidence="2 3">
    <name type="scientific">Rhizocola hellebori</name>
    <dbReference type="NCBI Taxonomy" id="1392758"/>
    <lineage>
        <taxon>Bacteria</taxon>
        <taxon>Bacillati</taxon>
        <taxon>Actinomycetota</taxon>
        <taxon>Actinomycetes</taxon>
        <taxon>Micromonosporales</taxon>
        <taxon>Micromonosporaceae</taxon>
        <taxon>Rhizocola</taxon>
    </lineage>
</organism>
<reference evidence="2" key="1">
    <citation type="submission" date="2021-01" db="EMBL/GenBank/DDBJ databases">
        <title>Whole genome shotgun sequence of Rhizocola hellebori NBRC 109834.</title>
        <authorList>
            <person name="Komaki H."/>
            <person name="Tamura T."/>
        </authorList>
    </citation>
    <scope>NUCLEOTIDE SEQUENCE</scope>
    <source>
        <strain evidence="2">NBRC 109834</strain>
    </source>
</reference>
<dbReference type="AlphaFoldDB" id="A0A8J3VH19"/>
<dbReference type="InterPro" id="IPR002586">
    <property type="entry name" value="CobQ/CobB/MinD/ParA_Nub-bd_dom"/>
</dbReference>
<accession>A0A8J3VH19</accession>
<dbReference type="SUPFAM" id="SSF52540">
    <property type="entry name" value="P-loop containing nucleoside triphosphate hydrolases"/>
    <property type="match status" value="1"/>
</dbReference>
<dbReference type="InterPro" id="IPR050678">
    <property type="entry name" value="DNA_Partitioning_ATPase"/>
</dbReference>
<evidence type="ECO:0000313" key="3">
    <source>
        <dbReference type="Proteomes" id="UP000612899"/>
    </source>
</evidence>
<dbReference type="InterPro" id="IPR027417">
    <property type="entry name" value="P-loop_NTPase"/>
</dbReference>
<gene>
    <name evidence="2" type="ORF">Rhe02_50210</name>
</gene>
<protein>
    <recommendedName>
        <fullName evidence="1">CobQ/CobB/MinD/ParA nucleotide binding domain-containing protein</fullName>
    </recommendedName>
</protein>
<dbReference type="Proteomes" id="UP000612899">
    <property type="component" value="Unassembled WGS sequence"/>
</dbReference>
<dbReference type="EMBL" id="BONY01000032">
    <property type="protein sequence ID" value="GIH06954.1"/>
    <property type="molecule type" value="Genomic_DNA"/>
</dbReference>